<organism evidence="2 3">
    <name type="scientific">Sulfitobacter noctilucicola</name>
    <dbReference type="NCBI Taxonomy" id="1342301"/>
    <lineage>
        <taxon>Bacteria</taxon>
        <taxon>Pseudomonadati</taxon>
        <taxon>Pseudomonadota</taxon>
        <taxon>Alphaproteobacteria</taxon>
        <taxon>Rhodobacterales</taxon>
        <taxon>Roseobacteraceae</taxon>
        <taxon>Sulfitobacter</taxon>
    </lineage>
</organism>
<protein>
    <submittedName>
        <fullName evidence="2">GNAT superfamily N-acetyltransferase</fullName>
    </submittedName>
</protein>
<proteinExistence type="predicted"/>
<dbReference type="Pfam" id="PF00583">
    <property type="entry name" value="Acetyltransf_1"/>
    <property type="match status" value="1"/>
</dbReference>
<dbReference type="Gene3D" id="3.40.630.30">
    <property type="match status" value="1"/>
</dbReference>
<sequence length="86" mass="9638">MVTLHLLPNVVWDARPYGLIENVVTRASLQRRGHGRRAMQAALDAAWRANAYKVMLMTGQARDATGFYESLGFSAKDKFAMVIRKA</sequence>
<comment type="caution">
    <text evidence="2">The sequence shown here is derived from an EMBL/GenBank/DDBJ whole genome shotgun (WGS) entry which is preliminary data.</text>
</comment>
<dbReference type="SUPFAM" id="SSF55729">
    <property type="entry name" value="Acyl-CoA N-acyltransferases (Nat)"/>
    <property type="match status" value="1"/>
</dbReference>
<keyword evidence="2" id="KW-0808">Transferase</keyword>
<dbReference type="PROSITE" id="PS51186">
    <property type="entry name" value="GNAT"/>
    <property type="match status" value="1"/>
</dbReference>
<evidence type="ECO:0000313" key="2">
    <source>
        <dbReference type="EMBL" id="MBB4173653.1"/>
    </source>
</evidence>
<reference evidence="2 3" key="1">
    <citation type="submission" date="2020-08" db="EMBL/GenBank/DDBJ databases">
        <title>Genomic Encyclopedia of Type Strains, Phase IV (KMG-IV): sequencing the most valuable type-strain genomes for metagenomic binning, comparative biology and taxonomic classification.</title>
        <authorList>
            <person name="Goeker M."/>
        </authorList>
    </citation>
    <scope>NUCLEOTIDE SEQUENCE [LARGE SCALE GENOMIC DNA]</scope>
    <source>
        <strain evidence="2 3">DSM 101015</strain>
    </source>
</reference>
<dbReference type="RefSeq" id="WP_052836117.1">
    <property type="nucleotide sequence ID" value="NZ_JACIFU010000002.1"/>
</dbReference>
<evidence type="ECO:0000313" key="3">
    <source>
        <dbReference type="Proteomes" id="UP000565745"/>
    </source>
</evidence>
<dbReference type="EMBL" id="JACIFU010000002">
    <property type="protein sequence ID" value="MBB4173653.1"/>
    <property type="molecule type" value="Genomic_DNA"/>
</dbReference>
<dbReference type="InterPro" id="IPR016181">
    <property type="entry name" value="Acyl_CoA_acyltransferase"/>
</dbReference>
<name>A0A7W6M711_9RHOB</name>
<dbReference type="GO" id="GO:0016747">
    <property type="term" value="F:acyltransferase activity, transferring groups other than amino-acyl groups"/>
    <property type="evidence" value="ECO:0007669"/>
    <property type="project" value="InterPro"/>
</dbReference>
<dbReference type="AlphaFoldDB" id="A0A7W6M711"/>
<dbReference type="CDD" id="cd04301">
    <property type="entry name" value="NAT_SF"/>
    <property type="match status" value="1"/>
</dbReference>
<gene>
    <name evidence="2" type="ORF">GGR93_001426</name>
</gene>
<evidence type="ECO:0000259" key="1">
    <source>
        <dbReference type="PROSITE" id="PS51186"/>
    </source>
</evidence>
<accession>A0A7W6M711</accession>
<dbReference type="Proteomes" id="UP000565745">
    <property type="component" value="Unassembled WGS sequence"/>
</dbReference>
<dbReference type="InterPro" id="IPR000182">
    <property type="entry name" value="GNAT_dom"/>
</dbReference>
<feature type="domain" description="N-acetyltransferase" evidence="1">
    <location>
        <begin position="1"/>
        <end position="86"/>
    </location>
</feature>
<keyword evidence="3" id="KW-1185">Reference proteome</keyword>